<name>A0A816NRU4_9BILA</name>
<dbReference type="AlphaFoldDB" id="A0A816NRU4"/>
<evidence type="ECO:0000259" key="1">
    <source>
        <dbReference type="PROSITE" id="PS50104"/>
    </source>
</evidence>
<dbReference type="InterPro" id="IPR000157">
    <property type="entry name" value="TIR_dom"/>
</dbReference>
<proteinExistence type="predicted"/>
<dbReference type="InterPro" id="IPR016024">
    <property type="entry name" value="ARM-type_fold"/>
</dbReference>
<organism evidence="2 3">
    <name type="scientific">Rotaria magnacalcarata</name>
    <dbReference type="NCBI Taxonomy" id="392030"/>
    <lineage>
        <taxon>Eukaryota</taxon>
        <taxon>Metazoa</taxon>
        <taxon>Spiralia</taxon>
        <taxon>Gnathifera</taxon>
        <taxon>Rotifera</taxon>
        <taxon>Eurotatoria</taxon>
        <taxon>Bdelloidea</taxon>
        <taxon>Philodinida</taxon>
        <taxon>Philodinidae</taxon>
        <taxon>Rotaria</taxon>
    </lineage>
</organism>
<evidence type="ECO:0000313" key="2">
    <source>
        <dbReference type="EMBL" id="CAF2038442.1"/>
    </source>
</evidence>
<dbReference type="SMART" id="SM00255">
    <property type="entry name" value="TIR"/>
    <property type="match status" value="1"/>
</dbReference>
<dbReference type="Pfam" id="PF13676">
    <property type="entry name" value="TIR_2"/>
    <property type="match status" value="1"/>
</dbReference>
<dbReference type="Gene3D" id="3.40.50.10140">
    <property type="entry name" value="Toll/interleukin-1 receptor homology (TIR) domain"/>
    <property type="match status" value="1"/>
</dbReference>
<feature type="domain" description="TIR" evidence="1">
    <location>
        <begin position="581"/>
        <end position="721"/>
    </location>
</feature>
<reference evidence="2" key="1">
    <citation type="submission" date="2021-02" db="EMBL/GenBank/DDBJ databases">
        <authorList>
            <person name="Nowell W R."/>
        </authorList>
    </citation>
    <scope>NUCLEOTIDE SEQUENCE</scope>
</reference>
<dbReference type="PROSITE" id="PS50104">
    <property type="entry name" value="TIR"/>
    <property type="match status" value="1"/>
</dbReference>
<dbReference type="Proteomes" id="UP000663856">
    <property type="component" value="Unassembled WGS sequence"/>
</dbReference>
<dbReference type="PANTHER" id="PTHR46270:SF2">
    <property type="entry name" value="TIR DOMAIN-CONTAINING PROTEIN"/>
    <property type="match status" value="1"/>
</dbReference>
<accession>A0A816NRU4</accession>
<comment type="caution">
    <text evidence="2">The sequence shown here is derived from an EMBL/GenBank/DDBJ whole genome shotgun (WGS) entry which is preliminary data.</text>
</comment>
<sequence length="793" mass="90968">MANATNPNSNARFLDADQEPHQILLPIRGYAKEPLLSLDAAGKPINAQFDDLEIMVDTARFCNFYFVYSDSILGSSVSMSSTLSTALRGLDHGDKKILRTRFIAIMSKATPDYNEYLHEIVDVLIETNFPCVHVIDHPIFILMRNTLVNIFQKSADEFHLLYRIGELFSRMADHVDDKNIHLFQQLFTDATIIQCLSRQLSSVSLTSHDSLISGIGYLIDTYRKFQRFRPDIQDNVILSSLIMPIVNFVKSAEYKTSFLRLSAKQDEITSFQKLILVTCPKYIVSFWCKRQSNVARAAAEVTLSRSSDILKYFLPTIDGWKESVIWCMFYMVWLCQYSSDDRLLVDYSVQHTKILDCVLKIVQGQKLLYLESQDPTSGNLQKRASKLLCYATLYIYATTFLPELCQKLKEYNITSILLRLTKANYSKTQFHAYRILAVVLSSDDIKQLVNAAQITTVFIFYLKESINLTSTRSRLMNLLLNLKNLSQHDQIKAEFGRQVEGLSLLIQCATESQFDPEKVQLCALEIIMSLTFNNEVEAWLRGNNIFVQYLQTLASTSNAPYLQKVAGGILWRLYGKTEHEFQYDIMISYCHKDKLICHRIHEALIADNFRVWIDREEMHGSMMEVMADAVKQSRCVLICMSDNYYLSPYCQAEAQYAFEKRRCMIPIRVQSGYKADGWLAFITTCLKYVDFTKMDFDTAYTQVVSEIRRSKAGWKNSSVTLSPSNMSEAPTMREGGLESTVANLQKRVELIDSGMERIHDSLNWIMKAMARVKMANEDPPLIEHKQSTLSSKQ</sequence>
<gene>
    <name evidence="2" type="ORF">WKI299_LOCUS7935</name>
</gene>
<dbReference type="InterPro" id="IPR011989">
    <property type="entry name" value="ARM-like"/>
</dbReference>
<evidence type="ECO:0000313" key="3">
    <source>
        <dbReference type="Proteomes" id="UP000663856"/>
    </source>
</evidence>
<dbReference type="PANTHER" id="PTHR46270">
    <property type="entry name" value="ARMADILLO-TYPE FOLD-RELATED"/>
    <property type="match status" value="1"/>
</dbReference>
<dbReference type="SUPFAM" id="SSF48371">
    <property type="entry name" value="ARM repeat"/>
    <property type="match status" value="1"/>
</dbReference>
<dbReference type="Gene3D" id="1.25.10.10">
    <property type="entry name" value="Leucine-rich Repeat Variant"/>
    <property type="match status" value="1"/>
</dbReference>
<dbReference type="InterPro" id="IPR035897">
    <property type="entry name" value="Toll_tir_struct_dom_sf"/>
</dbReference>
<dbReference type="GO" id="GO:0007165">
    <property type="term" value="P:signal transduction"/>
    <property type="evidence" value="ECO:0007669"/>
    <property type="project" value="InterPro"/>
</dbReference>
<dbReference type="EMBL" id="CAJNRF010002443">
    <property type="protein sequence ID" value="CAF2038442.1"/>
    <property type="molecule type" value="Genomic_DNA"/>
</dbReference>
<dbReference type="SUPFAM" id="SSF52200">
    <property type="entry name" value="Toll/Interleukin receptor TIR domain"/>
    <property type="match status" value="1"/>
</dbReference>
<protein>
    <recommendedName>
        <fullName evidence="1">TIR domain-containing protein</fullName>
    </recommendedName>
</protein>